<evidence type="ECO:0000256" key="1">
    <source>
        <dbReference type="SAM" id="SignalP"/>
    </source>
</evidence>
<proteinExistence type="predicted"/>
<dbReference type="RefSeq" id="WP_388113764.1">
    <property type="nucleotide sequence ID" value="NZ_JBIAHM010000018.1"/>
</dbReference>
<evidence type="ECO:0000313" key="5">
    <source>
        <dbReference type="Proteomes" id="UP001601303"/>
    </source>
</evidence>
<dbReference type="Pfam" id="PF22422">
    <property type="entry name" value="MGH1-like_GH"/>
    <property type="match status" value="1"/>
</dbReference>
<evidence type="ECO:0000313" key="4">
    <source>
        <dbReference type="EMBL" id="MFE9604910.1"/>
    </source>
</evidence>
<reference evidence="4 5" key="1">
    <citation type="submission" date="2024-10" db="EMBL/GenBank/DDBJ databases">
        <title>The Natural Products Discovery Center: Release of the First 8490 Sequenced Strains for Exploring Actinobacteria Biosynthetic Diversity.</title>
        <authorList>
            <person name="Kalkreuter E."/>
            <person name="Kautsar S.A."/>
            <person name="Yang D."/>
            <person name="Bader C.D."/>
            <person name="Teijaro C.N."/>
            <person name="Fluegel L."/>
            <person name="Davis C.M."/>
            <person name="Simpson J.R."/>
            <person name="Lauterbach L."/>
            <person name="Steele A.D."/>
            <person name="Gui C."/>
            <person name="Meng S."/>
            <person name="Li G."/>
            <person name="Viehrig K."/>
            <person name="Ye F."/>
            <person name="Su P."/>
            <person name="Kiefer A.F."/>
            <person name="Nichols A."/>
            <person name="Cepeda A.J."/>
            <person name="Yan W."/>
            <person name="Fan B."/>
            <person name="Jiang Y."/>
            <person name="Adhikari A."/>
            <person name="Zheng C.-J."/>
            <person name="Schuster L."/>
            <person name="Cowan T.M."/>
            <person name="Smanski M.J."/>
            <person name="Chevrette M.G."/>
            <person name="De Carvalho L.P.S."/>
            <person name="Shen B."/>
        </authorList>
    </citation>
    <scope>NUCLEOTIDE SEQUENCE [LARGE SCALE GENOMIC DNA]</scope>
    <source>
        <strain evidence="4 5">NPDC006488</strain>
    </source>
</reference>
<dbReference type="SUPFAM" id="SSF48208">
    <property type="entry name" value="Six-hairpin glycosidases"/>
    <property type="match status" value="1"/>
</dbReference>
<dbReference type="InterPro" id="IPR005194">
    <property type="entry name" value="Glyco_hydro_65_C"/>
</dbReference>
<name>A0ABW6MJK9_9ACTN</name>
<dbReference type="Pfam" id="PF03633">
    <property type="entry name" value="Glyco_hydro_65C"/>
    <property type="match status" value="1"/>
</dbReference>
<accession>A0ABW6MJK9</accession>
<dbReference type="InterPro" id="IPR054491">
    <property type="entry name" value="MGH1-like_GH"/>
</dbReference>
<dbReference type="Gene3D" id="1.50.10.10">
    <property type="match status" value="1"/>
</dbReference>
<dbReference type="EMBL" id="JBIAHM010000018">
    <property type="protein sequence ID" value="MFE9604910.1"/>
    <property type="molecule type" value="Genomic_DNA"/>
</dbReference>
<feature type="domain" description="Mannosylglycerate hydrolase MGH1-like glycoside hydrolase" evidence="3">
    <location>
        <begin position="100"/>
        <end position="414"/>
    </location>
</feature>
<protein>
    <submittedName>
        <fullName evidence="4">Glycosyl hydrolase family 65 protein</fullName>
    </submittedName>
</protein>
<feature type="domain" description="Glycoside hydrolase family 65 C-terminal" evidence="2">
    <location>
        <begin position="449"/>
        <end position="492"/>
    </location>
</feature>
<dbReference type="InterPro" id="IPR008928">
    <property type="entry name" value="6-hairpin_glycosidase_sf"/>
</dbReference>
<dbReference type="InterPro" id="IPR012341">
    <property type="entry name" value="6hp_glycosidase-like_sf"/>
</dbReference>
<gene>
    <name evidence="4" type="ORF">ACFYNQ_41005</name>
</gene>
<dbReference type="GO" id="GO:0016787">
    <property type="term" value="F:hydrolase activity"/>
    <property type="evidence" value="ECO:0007669"/>
    <property type="project" value="UniProtKB-KW"/>
</dbReference>
<keyword evidence="4" id="KW-0378">Hydrolase</keyword>
<dbReference type="InterPro" id="IPR006311">
    <property type="entry name" value="TAT_signal"/>
</dbReference>
<comment type="caution">
    <text evidence="4">The sequence shown here is derived from an EMBL/GenBank/DDBJ whole genome shotgun (WGS) entry which is preliminary data.</text>
</comment>
<feature type="chain" id="PRO_5045616322" evidence="1">
    <location>
        <begin position="29"/>
        <end position="522"/>
    </location>
</feature>
<evidence type="ECO:0000259" key="3">
    <source>
        <dbReference type="Pfam" id="PF22422"/>
    </source>
</evidence>
<keyword evidence="5" id="KW-1185">Reference proteome</keyword>
<sequence>MAAERRVSRRALLIALGIAGATAIPAGAQGPAPGNGYTMPTLAFDDPATQRRLGDLYSSALRSVSGANTIGADRSVYDKAGLLSYPPGTVVRAGGGYPAPQRWTRDAAVNAWSGVSLLAPEVARNTLWSVVDRTRDGLVVQQDNQWWDQIVWVLAAHHHYLVTGDRDFLAQAHDTSARTLAARRAQHLNPSLGLFEGPGFMNDGVSGYPSPPASPSVHSSFVLDHPHARKLMCLSTNCLYHGAHLALAAMSESLGRPVQAASLRSDAEQLRTAIDQHLWRADAGTYGYLVHGEGPLAGHLDTSQEGAGLALAVLLGVADTERAGRILDATHWQPYGIVNVWPHFPRFDDRHPGRHNVMVWPMVHGLYGQAAADAGRSEPFALAVDTLAGLIATSGGFYELYNSVTGAVDGGWQGGASGHADHFVSQPDQTWSATAYLRLIHDGLFGLTFTDGSLRLHPCLPPTWGAVSLRGLRYRGTTLDVTLSGGGSRVESCTVDGRPGEPVVAAGGTGHRTLHLVLTDTV</sequence>
<dbReference type="PROSITE" id="PS51318">
    <property type="entry name" value="TAT"/>
    <property type="match status" value="1"/>
</dbReference>
<feature type="signal peptide" evidence="1">
    <location>
        <begin position="1"/>
        <end position="28"/>
    </location>
</feature>
<evidence type="ECO:0000259" key="2">
    <source>
        <dbReference type="Pfam" id="PF03633"/>
    </source>
</evidence>
<dbReference type="Gene3D" id="2.60.420.10">
    <property type="entry name" value="Maltose phosphorylase, domain 3"/>
    <property type="match status" value="1"/>
</dbReference>
<dbReference type="Proteomes" id="UP001601303">
    <property type="component" value="Unassembled WGS sequence"/>
</dbReference>
<organism evidence="4 5">
    <name type="scientific">Streptomyces hokutonensis</name>
    <dbReference type="NCBI Taxonomy" id="1306990"/>
    <lineage>
        <taxon>Bacteria</taxon>
        <taxon>Bacillati</taxon>
        <taxon>Actinomycetota</taxon>
        <taxon>Actinomycetes</taxon>
        <taxon>Kitasatosporales</taxon>
        <taxon>Streptomycetaceae</taxon>
        <taxon>Streptomyces</taxon>
    </lineage>
</organism>
<keyword evidence="1" id="KW-0732">Signal</keyword>